<reference evidence="2 3" key="1">
    <citation type="submission" date="2017-09" db="EMBL/GenBank/DDBJ databases">
        <title>Depth-based differentiation of microbial function through sediment-hosted aquifers and enrichment of novel symbionts in the deep terrestrial subsurface.</title>
        <authorList>
            <person name="Probst A.J."/>
            <person name="Ladd B."/>
            <person name="Jarett J.K."/>
            <person name="Geller-Mcgrath D.E."/>
            <person name="Sieber C.M."/>
            <person name="Emerson J.B."/>
            <person name="Anantharaman K."/>
            <person name="Thomas B.C."/>
            <person name="Malmstrom R."/>
            <person name="Stieglmeier M."/>
            <person name="Klingl A."/>
            <person name="Woyke T."/>
            <person name="Ryan C.M."/>
            <person name="Banfield J.F."/>
        </authorList>
    </citation>
    <scope>NUCLEOTIDE SEQUENCE [LARGE SCALE GENOMIC DNA]</scope>
    <source>
        <strain evidence="2">CG11_big_fil_rev_8_21_14_0_20_46_11</strain>
    </source>
</reference>
<protein>
    <submittedName>
        <fullName evidence="2">Uncharacterized protein</fullName>
    </submittedName>
</protein>
<dbReference type="Proteomes" id="UP000229342">
    <property type="component" value="Unassembled WGS sequence"/>
</dbReference>
<comment type="caution">
    <text evidence="2">The sequence shown here is derived from an EMBL/GenBank/DDBJ whole genome shotgun (WGS) entry which is preliminary data.</text>
</comment>
<feature type="transmembrane region" description="Helical" evidence="1">
    <location>
        <begin position="57"/>
        <end position="78"/>
    </location>
</feature>
<keyword evidence="1" id="KW-1133">Transmembrane helix</keyword>
<proteinExistence type="predicted"/>
<evidence type="ECO:0000313" key="3">
    <source>
        <dbReference type="Proteomes" id="UP000229342"/>
    </source>
</evidence>
<feature type="transmembrane region" description="Helical" evidence="1">
    <location>
        <begin position="12"/>
        <end position="37"/>
    </location>
</feature>
<keyword evidence="1" id="KW-0472">Membrane</keyword>
<accession>A0A2H0KBS4</accession>
<organism evidence="2 3">
    <name type="scientific">Candidatus Taylorbacteria bacterium CG11_big_fil_rev_8_21_14_0_20_46_11</name>
    <dbReference type="NCBI Taxonomy" id="1975025"/>
    <lineage>
        <taxon>Bacteria</taxon>
        <taxon>Candidatus Tayloriibacteriota</taxon>
    </lineage>
</organism>
<gene>
    <name evidence="2" type="ORF">COV91_02770</name>
</gene>
<evidence type="ECO:0000313" key="2">
    <source>
        <dbReference type="EMBL" id="PIQ68711.1"/>
    </source>
</evidence>
<dbReference type="AlphaFoldDB" id="A0A2H0KBS4"/>
<dbReference type="EMBL" id="PCVG01000033">
    <property type="protein sequence ID" value="PIQ68711.1"/>
    <property type="molecule type" value="Genomic_DNA"/>
</dbReference>
<keyword evidence="1" id="KW-0812">Transmembrane</keyword>
<name>A0A2H0KBS4_9BACT</name>
<sequence>MYRLLADCAMVLGVLFLPWWVVIILGSVFFMTFDSYYEFLFFALLSDVLFSVPLPRFGGFEAVHVTLGVVLFVSLFLIKKRVRV</sequence>
<evidence type="ECO:0000256" key="1">
    <source>
        <dbReference type="SAM" id="Phobius"/>
    </source>
</evidence>